<comment type="caution">
    <text evidence="5">The sequence shown here is derived from an EMBL/GenBank/DDBJ whole genome shotgun (WGS) entry which is preliminary data.</text>
</comment>
<evidence type="ECO:0000313" key="6">
    <source>
        <dbReference type="Proteomes" id="UP001596442"/>
    </source>
</evidence>
<proteinExistence type="predicted"/>
<evidence type="ECO:0000256" key="1">
    <source>
        <dbReference type="ARBA" id="ARBA00022679"/>
    </source>
</evidence>
<keyword evidence="1 5" id="KW-0808">Transferase</keyword>
<accession>A0ABD5S940</accession>
<dbReference type="RefSeq" id="WP_379780004.1">
    <property type="nucleotide sequence ID" value="NZ_JBHSWW010000047.1"/>
</dbReference>
<dbReference type="Proteomes" id="UP001596442">
    <property type="component" value="Unassembled WGS sequence"/>
</dbReference>
<feature type="compositionally biased region" description="Acidic residues" evidence="3">
    <location>
        <begin position="73"/>
        <end position="88"/>
    </location>
</feature>
<sequence>MKFRRLPAMDDALRRFATDLWLPYHRDLADAADAHALADEPDEWFIERNVAFTRDRLAEDGFRGWVVVTATDADGDPDDRDNDSDDRDNDPADRDGSEDTGVDPATAPLTDPRLDLVGILFTSVDACPDVFDRPDRLVIGELYVAEPYRGTGLADRLLERALVDAREQDCGQLRLDVDVDNERALAFYEKCGFEPYRKQLVRSIE</sequence>
<dbReference type="Gene3D" id="3.40.630.30">
    <property type="match status" value="1"/>
</dbReference>
<evidence type="ECO:0000256" key="2">
    <source>
        <dbReference type="ARBA" id="ARBA00023315"/>
    </source>
</evidence>
<dbReference type="SUPFAM" id="SSF55729">
    <property type="entry name" value="Acyl-CoA N-acyltransferases (Nat)"/>
    <property type="match status" value="1"/>
</dbReference>
<dbReference type="AlphaFoldDB" id="A0ABD5S940"/>
<dbReference type="InterPro" id="IPR016181">
    <property type="entry name" value="Acyl_CoA_acyltransferase"/>
</dbReference>
<evidence type="ECO:0000256" key="3">
    <source>
        <dbReference type="SAM" id="MobiDB-lite"/>
    </source>
</evidence>
<dbReference type="InterPro" id="IPR000182">
    <property type="entry name" value="GNAT_dom"/>
</dbReference>
<dbReference type="PANTHER" id="PTHR43420:SF47">
    <property type="entry name" value="N-ACETYLTRANSFERASE DOMAIN-CONTAINING PROTEIN"/>
    <property type="match status" value="1"/>
</dbReference>
<dbReference type="PROSITE" id="PS51186">
    <property type="entry name" value="GNAT"/>
    <property type="match status" value="1"/>
</dbReference>
<dbReference type="PANTHER" id="PTHR43420">
    <property type="entry name" value="ACETYLTRANSFERASE"/>
    <property type="match status" value="1"/>
</dbReference>
<dbReference type="InterPro" id="IPR050680">
    <property type="entry name" value="YpeA/RimI_acetyltransf"/>
</dbReference>
<feature type="domain" description="N-acetyltransferase" evidence="4">
    <location>
        <begin position="65"/>
        <end position="205"/>
    </location>
</feature>
<dbReference type="Pfam" id="PF00583">
    <property type="entry name" value="Acetyltransf_1"/>
    <property type="match status" value="1"/>
</dbReference>
<keyword evidence="2 5" id="KW-0012">Acyltransferase</keyword>
<dbReference type="CDD" id="cd04301">
    <property type="entry name" value="NAT_SF"/>
    <property type="match status" value="1"/>
</dbReference>
<dbReference type="EMBL" id="JBHSWW010000047">
    <property type="protein sequence ID" value="MFC6752889.1"/>
    <property type="molecule type" value="Genomic_DNA"/>
</dbReference>
<evidence type="ECO:0000259" key="4">
    <source>
        <dbReference type="PROSITE" id="PS51186"/>
    </source>
</evidence>
<feature type="region of interest" description="Disordered" evidence="3">
    <location>
        <begin position="72"/>
        <end position="109"/>
    </location>
</feature>
<gene>
    <name evidence="5" type="ORF">ACFQEU_05335</name>
</gene>
<evidence type="ECO:0000313" key="5">
    <source>
        <dbReference type="EMBL" id="MFC6752889.1"/>
    </source>
</evidence>
<keyword evidence="6" id="KW-1185">Reference proteome</keyword>
<dbReference type="EC" id="2.3.1.-" evidence="5"/>
<name>A0ABD5S940_9EURY</name>
<organism evidence="5 6">
    <name type="scientific">Halorubrum tibetense</name>
    <dbReference type="NCBI Taxonomy" id="175631"/>
    <lineage>
        <taxon>Archaea</taxon>
        <taxon>Methanobacteriati</taxon>
        <taxon>Methanobacteriota</taxon>
        <taxon>Stenosarchaea group</taxon>
        <taxon>Halobacteria</taxon>
        <taxon>Halobacteriales</taxon>
        <taxon>Haloferacaceae</taxon>
        <taxon>Halorubrum</taxon>
    </lineage>
</organism>
<dbReference type="GO" id="GO:0016746">
    <property type="term" value="F:acyltransferase activity"/>
    <property type="evidence" value="ECO:0007669"/>
    <property type="project" value="UniProtKB-KW"/>
</dbReference>
<reference evidence="5 6" key="1">
    <citation type="journal article" date="2019" name="Int. J. Syst. Evol. Microbiol.">
        <title>The Global Catalogue of Microorganisms (GCM) 10K type strain sequencing project: providing services to taxonomists for standard genome sequencing and annotation.</title>
        <authorList>
            <consortium name="The Broad Institute Genomics Platform"/>
            <consortium name="The Broad Institute Genome Sequencing Center for Infectious Disease"/>
            <person name="Wu L."/>
            <person name="Ma J."/>
        </authorList>
    </citation>
    <scope>NUCLEOTIDE SEQUENCE [LARGE SCALE GENOMIC DNA]</scope>
    <source>
        <strain evidence="5 6">CGMCC 1.3239</strain>
    </source>
</reference>
<protein>
    <submittedName>
        <fullName evidence="5">GNAT family N-acetyltransferase</fullName>
        <ecNumber evidence="5">2.3.1.-</ecNumber>
    </submittedName>
</protein>